<evidence type="ECO:0000256" key="1">
    <source>
        <dbReference type="ARBA" id="ARBA00004651"/>
    </source>
</evidence>
<gene>
    <name evidence="9" type="ORF">IDH41_01305</name>
</gene>
<dbReference type="PROSITE" id="PS50928">
    <property type="entry name" value="ABC_TM1"/>
    <property type="match status" value="1"/>
</dbReference>
<evidence type="ECO:0000256" key="7">
    <source>
        <dbReference type="RuleBase" id="RU363032"/>
    </source>
</evidence>
<feature type="transmembrane region" description="Helical" evidence="7">
    <location>
        <begin position="82"/>
        <end position="101"/>
    </location>
</feature>
<dbReference type="PANTHER" id="PTHR43744:SF9">
    <property type="entry name" value="POLYGALACTURONAN_RHAMNOGALACTURONAN TRANSPORT SYSTEM PERMEASE PROTEIN YTCP"/>
    <property type="match status" value="1"/>
</dbReference>
<dbReference type="CDD" id="cd06261">
    <property type="entry name" value="TM_PBP2"/>
    <property type="match status" value="1"/>
</dbReference>
<keyword evidence="4 7" id="KW-0812">Transmembrane</keyword>
<feature type="domain" description="ABC transmembrane type-1" evidence="8">
    <location>
        <begin position="78"/>
        <end position="276"/>
    </location>
</feature>
<dbReference type="Pfam" id="PF00528">
    <property type="entry name" value="BPD_transp_1"/>
    <property type="match status" value="1"/>
</dbReference>
<evidence type="ECO:0000256" key="4">
    <source>
        <dbReference type="ARBA" id="ARBA00022692"/>
    </source>
</evidence>
<comment type="subcellular location">
    <subcellularLocation>
        <location evidence="1 7">Cell membrane</location>
        <topology evidence="1 7">Multi-pass membrane protein</topology>
    </subcellularLocation>
</comment>
<feature type="transmembrane region" description="Helical" evidence="7">
    <location>
        <begin position="147"/>
        <end position="165"/>
    </location>
</feature>
<reference evidence="9" key="1">
    <citation type="submission" date="2020-09" db="EMBL/GenBank/DDBJ databases">
        <title>A novel bacterium of genus Paenibacillus, isolated from South China Sea.</title>
        <authorList>
            <person name="Huang H."/>
            <person name="Mo K."/>
            <person name="Hu Y."/>
        </authorList>
    </citation>
    <scope>NUCLEOTIDE SEQUENCE</scope>
    <source>
        <strain evidence="9">IB182493</strain>
    </source>
</reference>
<dbReference type="InterPro" id="IPR035906">
    <property type="entry name" value="MetI-like_sf"/>
</dbReference>
<evidence type="ECO:0000256" key="6">
    <source>
        <dbReference type="ARBA" id="ARBA00023136"/>
    </source>
</evidence>
<dbReference type="InterPro" id="IPR000515">
    <property type="entry name" value="MetI-like"/>
</dbReference>
<protein>
    <submittedName>
        <fullName evidence="9">Carbohydrate ABC transporter permease</fullName>
    </submittedName>
</protein>
<dbReference type="Gene3D" id="1.10.3720.10">
    <property type="entry name" value="MetI-like"/>
    <property type="match status" value="1"/>
</dbReference>
<keyword evidence="5 7" id="KW-1133">Transmembrane helix</keyword>
<comment type="caution">
    <text evidence="9">The sequence shown here is derived from an EMBL/GenBank/DDBJ whole genome shotgun (WGS) entry which is preliminary data.</text>
</comment>
<evidence type="ECO:0000259" key="8">
    <source>
        <dbReference type="PROSITE" id="PS50928"/>
    </source>
</evidence>
<name>A0A927H3D0_9BACL</name>
<keyword evidence="3" id="KW-1003">Cell membrane</keyword>
<dbReference type="RefSeq" id="WP_190857543.1">
    <property type="nucleotide sequence ID" value="NZ_JACXIY010000001.1"/>
</dbReference>
<keyword evidence="6 7" id="KW-0472">Membrane</keyword>
<evidence type="ECO:0000256" key="5">
    <source>
        <dbReference type="ARBA" id="ARBA00022989"/>
    </source>
</evidence>
<dbReference type="PANTHER" id="PTHR43744">
    <property type="entry name" value="ABC TRANSPORTER PERMEASE PROTEIN MG189-RELATED-RELATED"/>
    <property type="match status" value="1"/>
</dbReference>
<dbReference type="GO" id="GO:0055085">
    <property type="term" value="P:transmembrane transport"/>
    <property type="evidence" value="ECO:0007669"/>
    <property type="project" value="InterPro"/>
</dbReference>
<evidence type="ECO:0000313" key="9">
    <source>
        <dbReference type="EMBL" id="MBD2867196.1"/>
    </source>
</evidence>
<keyword evidence="10" id="KW-1185">Reference proteome</keyword>
<dbReference type="Proteomes" id="UP000632125">
    <property type="component" value="Unassembled WGS sequence"/>
</dbReference>
<feature type="transmembrane region" description="Helical" evidence="7">
    <location>
        <begin position="263"/>
        <end position="282"/>
    </location>
</feature>
<keyword evidence="2 7" id="KW-0813">Transport</keyword>
<dbReference type="EMBL" id="JACXIY010000001">
    <property type="protein sequence ID" value="MBD2867196.1"/>
    <property type="molecule type" value="Genomic_DNA"/>
</dbReference>
<feature type="transmembrane region" description="Helical" evidence="7">
    <location>
        <begin position="186"/>
        <end position="209"/>
    </location>
</feature>
<dbReference type="SUPFAM" id="SSF161098">
    <property type="entry name" value="MetI-like"/>
    <property type="match status" value="1"/>
</dbReference>
<evidence type="ECO:0000256" key="2">
    <source>
        <dbReference type="ARBA" id="ARBA00022448"/>
    </source>
</evidence>
<evidence type="ECO:0000313" key="10">
    <source>
        <dbReference type="Proteomes" id="UP000632125"/>
    </source>
</evidence>
<feature type="transmembrane region" description="Helical" evidence="7">
    <location>
        <begin position="113"/>
        <end position="135"/>
    </location>
</feature>
<accession>A0A927H3D0</accession>
<dbReference type="AlphaFoldDB" id="A0A927H3D0"/>
<organism evidence="9 10">
    <name type="scientific">Paenibacillus arenilitoris</name>
    <dbReference type="NCBI Taxonomy" id="2772299"/>
    <lineage>
        <taxon>Bacteria</taxon>
        <taxon>Bacillati</taxon>
        <taxon>Bacillota</taxon>
        <taxon>Bacilli</taxon>
        <taxon>Bacillales</taxon>
        <taxon>Paenibacillaceae</taxon>
        <taxon>Paenibacillus</taxon>
    </lineage>
</organism>
<sequence>MKFERRTKIKDDQWFDIIVYAIATVILIMILYPLLFVVSASFSDPSKVIGGEMWLLPKGFTLDAYKEVFETKEVWTGYKNTIIYTVLGTLINITLTTLAAYPLSRKDLPGRSIFMFIIAFTMFFSGGLIPTYLLVQSLGMVDTIWSMMIPTAIATYNLIVMRTYFQTSIPWELQEAALMDGSSNTRLLVSIILPLSKPIIAVMVLFYAVGHWNAYFNALIYLNSEHLYPLQIILRNILITNQNALMEGDAFGLGERLLLAESIKYSLIIVASIPVLLIYPFVQRHFIKGVMIGSLKG</sequence>
<comment type="similarity">
    <text evidence="7">Belongs to the binding-protein-dependent transport system permease family.</text>
</comment>
<evidence type="ECO:0000256" key="3">
    <source>
        <dbReference type="ARBA" id="ARBA00022475"/>
    </source>
</evidence>
<dbReference type="GO" id="GO:0005886">
    <property type="term" value="C:plasma membrane"/>
    <property type="evidence" value="ECO:0007669"/>
    <property type="project" value="UniProtKB-SubCell"/>
</dbReference>
<proteinExistence type="inferred from homology"/>
<feature type="transmembrane region" description="Helical" evidence="7">
    <location>
        <begin position="14"/>
        <end position="35"/>
    </location>
</feature>